<dbReference type="Proteomes" id="UP001497482">
    <property type="component" value="Chromosome 18"/>
</dbReference>
<evidence type="ECO:0000313" key="4">
    <source>
        <dbReference type="Proteomes" id="UP001497482"/>
    </source>
</evidence>
<keyword evidence="1" id="KW-0175">Coiled coil</keyword>
<gene>
    <name evidence="3" type="ORF">KC01_LOCUS17993</name>
</gene>
<name>A0AAV2KE30_KNICA</name>
<dbReference type="PANTHER" id="PTHR14778">
    <property type="entry name" value="KINETOCHORE-ASSOCIATED PROTEIN DSN1 HOMOLOG"/>
    <property type="match status" value="1"/>
</dbReference>
<dbReference type="InterPro" id="IPR013218">
    <property type="entry name" value="Dsn1/Mis13"/>
</dbReference>
<feature type="region of interest" description="Disordered" evidence="2">
    <location>
        <begin position="1"/>
        <end position="104"/>
    </location>
</feature>
<accession>A0AAV2KE30</accession>
<sequence>MAEIHSESEENSIVPSDVREPPLEAEVRNSVNMKCVLVSDSETRSNKRCSSENIAPSPKSPRTDFPSPETEERTEAEAQELESENTDTQTCPPSPPDRRKSWRRATITRRSLPALPNPYQVLCRSICTSLSQTERLEKLMEASMKMTLDRTMSSLQTAPHSSIESFQSKVDQMHKEWTCLAKTIRSESQSDATAASPADSSVKEDEEKIKKAIHRLKIEKESWEALLTKHRDEAEKLERKIQKGQERGITLDSASLAQHSSQNEVIMTKPDYKLVLSRQLPRLRTMTVIMDSQCKMVKTLLSIRDQSQLVVKETSGLLAAESGLLELSSDLVKNLITQPLASAVQ</sequence>
<dbReference type="GO" id="GO:0000444">
    <property type="term" value="C:MIS12/MIND type complex"/>
    <property type="evidence" value="ECO:0007669"/>
    <property type="project" value="InterPro"/>
</dbReference>
<dbReference type="GO" id="GO:0051301">
    <property type="term" value="P:cell division"/>
    <property type="evidence" value="ECO:0007669"/>
    <property type="project" value="InterPro"/>
</dbReference>
<dbReference type="PANTHER" id="PTHR14778:SF2">
    <property type="entry name" value="KINETOCHORE-ASSOCIATED PROTEIN DSN1 HOMOLOG"/>
    <property type="match status" value="1"/>
</dbReference>
<feature type="region of interest" description="Disordered" evidence="2">
    <location>
        <begin position="186"/>
        <end position="206"/>
    </location>
</feature>
<proteinExistence type="predicted"/>
<feature type="compositionally biased region" description="Low complexity" evidence="2">
    <location>
        <begin position="189"/>
        <end position="200"/>
    </location>
</feature>
<feature type="compositionally biased region" description="Basic and acidic residues" evidence="2">
    <location>
        <begin position="17"/>
        <end position="27"/>
    </location>
</feature>
<evidence type="ECO:0000313" key="3">
    <source>
        <dbReference type="EMBL" id="CAL1588137.1"/>
    </source>
</evidence>
<dbReference type="GO" id="GO:0007059">
    <property type="term" value="P:chromosome segregation"/>
    <property type="evidence" value="ECO:0007669"/>
    <property type="project" value="InterPro"/>
</dbReference>
<evidence type="ECO:0000256" key="1">
    <source>
        <dbReference type="SAM" id="Coils"/>
    </source>
</evidence>
<keyword evidence="4" id="KW-1185">Reference proteome</keyword>
<dbReference type="EMBL" id="OZ035840">
    <property type="protein sequence ID" value="CAL1588137.1"/>
    <property type="molecule type" value="Genomic_DNA"/>
</dbReference>
<reference evidence="3 4" key="1">
    <citation type="submission" date="2024-04" db="EMBL/GenBank/DDBJ databases">
        <authorList>
            <person name="Waldvogel A.-M."/>
            <person name="Schoenle A."/>
        </authorList>
    </citation>
    <scope>NUCLEOTIDE SEQUENCE [LARGE SCALE GENOMIC DNA]</scope>
</reference>
<protein>
    <submittedName>
        <fullName evidence="3">Uncharacterized protein</fullName>
    </submittedName>
</protein>
<dbReference type="AlphaFoldDB" id="A0AAV2KE30"/>
<feature type="coiled-coil region" evidence="1">
    <location>
        <begin position="213"/>
        <end position="247"/>
    </location>
</feature>
<organism evidence="3 4">
    <name type="scientific">Knipowitschia caucasica</name>
    <name type="common">Caucasian dwarf goby</name>
    <name type="synonym">Pomatoschistus caucasicus</name>
    <dbReference type="NCBI Taxonomy" id="637954"/>
    <lineage>
        <taxon>Eukaryota</taxon>
        <taxon>Metazoa</taxon>
        <taxon>Chordata</taxon>
        <taxon>Craniata</taxon>
        <taxon>Vertebrata</taxon>
        <taxon>Euteleostomi</taxon>
        <taxon>Actinopterygii</taxon>
        <taxon>Neopterygii</taxon>
        <taxon>Teleostei</taxon>
        <taxon>Neoteleostei</taxon>
        <taxon>Acanthomorphata</taxon>
        <taxon>Gobiaria</taxon>
        <taxon>Gobiiformes</taxon>
        <taxon>Gobioidei</taxon>
        <taxon>Gobiidae</taxon>
        <taxon>Gobiinae</taxon>
        <taxon>Knipowitschia</taxon>
    </lineage>
</organism>
<evidence type="ECO:0000256" key="2">
    <source>
        <dbReference type="SAM" id="MobiDB-lite"/>
    </source>
</evidence>